<dbReference type="InterPro" id="IPR011711">
    <property type="entry name" value="GntR_C"/>
</dbReference>
<comment type="caution">
    <text evidence="5">The sequence shown here is derived from an EMBL/GenBank/DDBJ whole genome shotgun (WGS) entry which is preliminary data.</text>
</comment>
<dbReference type="Gene3D" id="1.10.10.10">
    <property type="entry name" value="Winged helix-like DNA-binding domain superfamily/Winged helix DNA-binding domain"/>
    <property type="match status" value="1"/>
</dbReference>
<evidence type="ECO:0000313" key="5">
    <source>
        <dbReference type="EMBL" id="MXY33521.1"/>
    </source>
</evidence>
<dbReference type="GO" id="GO:0003700">
    <property type="term" value="F:DNA-binding transcription factor activity"/>
    <property type="evidence" value="ECO:0007669"/>
    <property type="project" value="InterPro"/>
</dbReference>
<dbReference type="PANTHER" id="PTHR43537:SF24">
    <property type="entry name" value="GLUCONATE OPERON TRANSCRIPTIONAL REPRESSOR"/>
    <property type="match status" value="1"/>
</dbReference>
<protein>
    <submittedName>
        <fullName evidence="5">GntR family transcriptional regulator</fullName>
    </submittedName>
</protein>
<keyword evidence="2" id="KW-0238">DNA-binding</keyword>
<dbReference type="PANTHER" id="PTHR43537">
    <property type="entry name" value="TRANSCRIPTIONAL REGULATOR, GNTR FAMILY"/>
    <property type="match status" value="1"/>
</dbReference>
<name>A0A6B0XXV4_9RHOB</name>
<dbReference type="GO" id="GO:0003677">
    <property type="term" value="F:DNA binding"/>
    <property type="evidence" value="ECO:0007669"/>
    <property type="project" value="UniProtKB-KW"/>
</dbReference>
<dbReference type="InterPro" id="IPR036390">
    <property type="entry name" value="WH_DNA-bd_sf"/>
</dbReference>
<dbReference type="EMBL" id="VXRY01000219">
    <property type="protein sequence ID" value="MXY33521.1"/>
    <property type="molecule type" value="Genomic_DNA"/>
</dbReference>
<feature type="domain" description="HTH gntR-type" evidence="4">
    <location>
        <begin position="25"/>
        <end position="92"/>
    </location>
</feature>
<dbReference type="Gene3D" id="1.20.120.530">
    <property type="entry name" value="GntR ligand-binding domain-like"/>
    <property type="match status" value="1"/>
</dbReference>
<evidence type="ECO:0000256" key="2">
    <source>
        <dbReference type="ARBA" id="ARBA00023125"/>
    </source>
</evidence>
<dbReference type="Pfam" id="PF07729">
    <property type="entry name" value="FCD"/>
    <property type="match status" value="1"/>
</dbReference>
<organism evidence="5">
    <name type="scientific">Boseongicola sp. SB0664_bin_43</name>
    <dbReference type="NCBI Taxonomy" id="2604844"/>
    <lineage>
        <taxon>Bacteria</taxon>
        <taxon>Pseudomonadati</taxon>
        <taxon>Pseudomonadota</taxon>
        <taxon>Alphaproteobacteria</taxon>
        <taxon>Rhodobacterales</taxon>
        <taxon>Paracoccaceae</taxon>
        <taxon>Boseongicola</taxon>
    </lineage>
</organism>
<dbReference type="InterPro" id="IPR036388">
    <property type="entry name" value="WH-like_DNA-bd_sf"/>
</dbReference>
<gene>
    <name evidence="5" type="ORF">F4Y60_05415</name>
</gene>
<dbReference type="PRINTS" id="PR00035">
    <property type="entry name" value="HTHGNTR"/>
</dbReference>
<dbReference type="SUPFAM" id="SSF46785">
    <property type="entry name" value="Winged helix' DNA-binding domain"/>
    <property type="match status" value="1"/>
</dbReference>
<keyword evidence="3" id="KW-0804">Transcription</keyword>
<dbReference type="PROSITE" id="PS50949">
    <property type="entry name" value="HTH_GNTR"/>
    <property type="match status" value="1"/>
</dbReference>
<evidence type="ECO:0000259" key="4">
    <source>
        <dbReference type="PROSITE" id="PS50949"/>
    </source>
</evidence>
<dbReference type="InterPro" id="IPR000524">
    <property type="entry name" value="Tscrpt_reg_HTH_GntR"/>
</dbReference>
<dbReference type="SUPFAM" id="SSF48008">
    <property type="entry name" value="GntR ligand-binding domain-like"/>
    <property type="match status" value="1"/>
</dbReference>
<dbReference type="InterPro" id="IPR008920">
    <property type="entry name" value="TF_FadR/GntR_C"/>
</dbReference>
<proteinExistence type="predicted"/>
<accession>A0A6B0XXV4</accession>
<dbReference type="Pfam" id="PF00392">
    <property type="entry name" value="GntR"/>
    <property type="match status" value="1"/>
</dbReference>
<dbReference type="CDD" id="cd07377">
    <property type="entry name" value="WHTH_GntR"/>
    <property type="match status" value="1"/>
</dbReference>
<dbReference type="SMART" id="SM00895">
    <property type="entry name" value="FCD"/>
    <property type="match status" value="1"/>
</dbReference>
<evidence type="ECO:0000256" key="1">
    <source>
        <dbReference type="ARBA" id="ARBA00023015"/>
    </source>
</evidence>
<dbReference type="SMART" id="SM00345">
    <property type="entry name" value="HTH_GNTR"/>
    <property type="match status" value="1"/>
</dbReference>
<dbReference type="AlphaFoldDB" id="A0A6B0XXV4"/>
<sequence length="237" mass="26409">MSFPPDKSFPDWTGRRSTDLNVQDQRLAPRAYQQILDLILSGKTRPGEQLNERQLADTLGMSRTPVRDALLMLEAEGLLVRQGRMGVQIKQMHIDEFLDALEVRALLEPAVSRMAAGKVDHAALDELERSLHSAIDMADATGCGMDRSQTRWIDDTLHNLISDSAGNAQLSAIVRNLRRKTQIFDLKTLPERAVVTCREHLDIIAALRLGDGEKTAGAMALHLEQVRASIIARLSRR</sequence>
<evidence type="ECO:0000256" key="3">
    <source>
        <dbReference type="ARBA" id="ARBA00023163"/>
    </source>
</evidence>
<reference evidence="5" key="1">
    <citation type="submission" date="2019-09" db="EMBL/GenBank/DDBJ databases">
        <title>Characterisation of the sponge microbiome using genome-centric metagenomics.</title>
        <authorList>
            <person name="Engelberts J.P."/>
            <person name="Robbins S.J."/>
            <person name="De Goeij J.M."/>
            <person name="Aranda M."/>
            <person name="Bell S.C."/>
            <person name="Webster N.S."/>
        </authorList>
    </citation>
    <scope>NUCLEOTIDE SEQUENCE</scope>
    <source>
        <strain evidence="5">SB0664_bin_43</strain>
    </source>
</reference>
<keyword evidence="1" id="KW-0805">Transcription regulation</keyword>